<accession>A0A6J7ST27</accession>
<dbReference type="GO" id="GO:0016462">
    <property type="term" value="F:pyrophosphatase activity"/>
    <property type="evidence" value="ECO:0007669"/>
    <property type="project" value="TreeGrafter"/>
</dbReference>
<dbReference type="PANTHER" id="PTHR30005:SF0">
    <property type="entry name" value="RETROGRADE REGULATION PROTEIN 2"/>
    <property type="match status" value="1"/>
</dbReference>
<evidence type="ECO:0000259" key="2">
    <source>
        <dbReference type="Pfam" id="PF02541"/>
    </source>
</evidence>
<dbReference type="EMBL" id="CAFBQF010000003">
    <property type="protein sequence ID" value="CAB5044539.1"/>
    <property type="molecule type" value="Genomic_DNA"/>
</dbReference>
<organism evidence="7">
    <name type="scientific">freshwater metagenome</name>
    <dbReference type="NCBI Taxonomy" id="449393"/>
    <lineage>
        <taxon>unclassified sequences</taxon>
        <taxon>metagenomes</taxon>
        <taxon>ecological metagenomes</taxon>
    </lineage>
</organism>
<protein>
    <submittedName>
        <fullName evidence="7">Unannotated protein</fullName>
    </submittedName>
</protein>
<evidence type="ECO:0000313" key="3">
    <source>
        <dbReference type="EMBL" id="CAB4698710.1"/>
    </source>
</evidence>
<dbReference type="CDD" id="cd24056">
    <property type="entry name" value="ASKHA_NBD_MtPPX1-like"/>
    <property type="match status" value="1"/>
</dbReference>
<dbReference type="FunFam" id="3.30.420.150:FF:000006">
    <property type="entry name" value="Ppx/GppA family phosphatase"/>
    <property type="match status" value="1"/>
</dbReference>
<dbReference type="InterPro" id="IPR003695">
    <property type="entry name" value="Ppx_GppA_N"/>
</dbReference>
<name>A0A6J7ST27_9ZZZZ</name>
<dbReference type="PANTHER" id="PTHR30005">
    <property type="entry name" value="EXOPOLYPHOSPHATASE"/>
    <property type="match status" value="1"/>
</dbReference>
<dbReference type="EMBL" id="CAFBQA010000031">
    <property type="protein sequence ID" value="CAB5038014.1"/>
    <property type="molecule type" value="Genomic_DNA"/>
</dbReference>
<feature type="domain" description="Ppx/GppA phosphatase N-terminal" evidence="2">
    <location>
        <begin position="50"/>
        <end position="336"/>
    </location>
</feature>
<dbReference type="Pfam" id="PF02541">
    <property type="entry name" value="Ppx-GppA"/>
    <property type="match status" value="1"/>
</dbReference>
<sequence>MSLRSSHGKFISVSLESVDTRSVEPLSGPILGRRLGVLDVGSNTIHLLVVDAHRGAAPIPATSHKEELRLTEFLLPNGAISREGRDRLVVAIQRAVAAADTHGPEELLAFATSALREAANGDEILEEITKECGIELQVLSGGDEARLTFLAVRRWFGWSSGRLLVLDIGGGSLEVACGTNEEPQEAFSLPLGASRLTATHLKGDPFDASDIKNLRRMVRTSIAEIVPEILSLGQIDHPVATSKTFRSLSRICGAEPSTSGPMVPRLLKRDVLEDWLPRIFSMSIQERAKLPGVSISRANQLVAGAIVAHTAMDLLDIEELEICPWALREGIILRRLDWLDQ</sequence>
<evidence type="ECO:0000256" key="1">
    <source>
        <dbReference type="ARBA" id="ARBA00022801"/>
    </source>
</evidence>
<dbReference type="SUPFAM" id="SSF53067">
    <property type="entry name" value="Actin-like ATPase domain"/>
    <property type="match status" value="2"/>
</dbReference>
<dbReference type="Gene3D" id="3.30.420.150">
    <property type="entry name" value="Exopolyphosphatase. Domain 2"/>
    <property type="match status" value="1"/>
</dbReference>
<dbReference type="Gene3D" id="3.30.420.40">
    <property type="match status" value="1"/>
</dbReference>
<dbReference type="InterPro" id="IPR043129">
    <property type="entry name" value="ATPase_NBD"/>
</dbReference>
<dbReference type="EMBL" id="CAEZZQ010000129">
    <property type="protein sequence ID" value="CAB4785672.1"/>
    <property type="molecule type" value="Genomic_DNA"/>
</dbReference>
<keyword evidence="1" id="KW-0378">Hydrolase</keyword>
<evidence type="ECO:0000313" key="7">
    <source>
        <dbReference type="EMBL" id="CAB5044539.1"/>
    </source>
</evidence>
<reference evidence="7" key="1">
    <citation type="submission" date="2020-05" db="EMBL/GenBank/DDBJ databases">
        <authorList>
            <person name="Chiriac C."/>
            <person name="Salcher M."/>
            <person name="Ghai R."/>
            <person name="Kavagutti S V."/>
        </authorList>
    </citation>
    <scope>NUCLEOTIDE SEQUENCE</scope>
</reference>
<gene>
    <name evidence="3" type="ORF">UFOPK2593_00505</name>
    <name evidence="4" type="ORF">UFOPK2894_01473</name>
    <name evidence="5" type="ORF">UFOPK3492_00243</name>
    <name evidence="6" type="ORF">UFOPK4234_00725</name>
    <name evidence="7" type="ORF">UFOPK4295_00134</name>
</gene>
<evidence type="ECO:0000313" key="5">
    <source>
        <dbReference type="EMBL" id="CAB4889739.1"/>
    </source>
</evidence>
<proteinExistence type="predicted"/>
<evidence type="ECO:0000313" key="4">
    <source>
        <dbReference type="EMBL" id="CAB4785672.1"/>
    </source>
</evidence>
<evidence type="ECO:0000313" key="6">
    <source>
        <dbReference type="EMBL" id="CAB5038014.1"/>
    </source>
</evidence>
<dbReference type="AlphaFoldDB" id="A0A6J7ST27"/>
<dbReference type="InterPro" id="IPR050273">
    <property type="entry name" value="GppA/Ppx_hydrolase"/>
</dbReference>
<dbReference type="EMBL" id="CAEZXW010000021">
    <property type="protein sequence ID" value="CAB4698710.1"/>
    <property type="molecule type" value="Genomic_DNA"/>
</dbReference>
<dbReference type="EMBL" id="CAFBMD010000009">
    <property type="protein sequence ID" value="CAB4889739.1"/>
    <property type="molecule type" value="Genomic_DNA"/>
</dbReference>